<evidence type="ECO:0000256" key="1">
    <source>
        <dbReference type="ARBA" id="ARBA00007584"/>
    </source>
</evidence>
<dbReference type="VEuPathDB" id="FungiDB:An15g04510"/>
<keyword evidence="5" id="KW-0472">Membrane</keyword>
<comment type="similarity">
    <text evidence="1">Belongs to the OPA3 family.</text>
</comment>
<feature type="compositionally biased region" description="Basic and acidic residues" evidence="4">
    <location>
        <begin position="251"/>
        <end position="263"/>
    </location>
</feature>
<dbReference type="EMBL" id="NKJJ02000009">
    <property type="protein sequence ID" value="TPR03141.1"/>
    <property type="molecule type" value="Genomic_DNA"/>
</dbReference>
<evidence type="ECO:0000313" key="6">
    <source>
        <dbReference type="EMBL" id="TPR03141.1"/>
    </source>
</evidence>
<dbReference type="VEuPathDB" id="FungiDB:M747DRAFT_322258"/>
<keyword evidence="5" id="KW-1133">Transmembrane helix</keyword>
<accession>A0A505HTN7</accession>
<evidence type="ECO:0000256" key="4">
    <source>
        <dbReference type="SAM" id="MobiDB-lite"/>
    </source>
</evidence>
<feature type="compositionally biased region" description="Basic and acidic residues" evidence="4">
    <location>
        <begin position="221"/>
        <end position="234"/>
    </location>
</feature>
<protein>
    <submittedName>
        <fullName evidence="6">Major Facilitator Superfamily protein</fullName>
    </submittedName>
</protein>
<feature type="coiled-coil region" evidence="3">
    <location>
        <begin position="133"/>
        <end position="167"/>
    </location>
</feature>
<proteinExistence type="inferred from homology"/>
<evidence type="ECO:0000313" key="7">
    <source>
        <dbReference type="Proteomes" id="UP000197666"/>
    </source>
</evidence>
<dbReference type="VEuPathDB" id="FungiDB:ASPNIDRAFT2_1151057"/>
<comment type="caution">
    <text evidence="6">The sequence shown here is derived from an EMBL/GenBank/DDBJ whole genome shotgun (WGS) entry which is preliminary data.</text>
</comment>
<evidence type="ECO:0000256" key="2">
    <source>
        <dbReference type="ARBA" id="ARBA00023054"/>
    </source>
</evidence>
<feature type="region of interest" description="Disordered" evidence="4">
    <location>
        <begin position="221"/>
        <end position="263"/>
    </location>
</feature>
<feature type="region of interest" description="Disordered" evidence="4">
    <location>
        <begin position="62"/>
        <end position="97"/>
    </location>
</feature>
<dbReference type="GO" id="GO:0005739">
    <property type="term" value="C:mitochondrion"/>
    <property type="evidence" value="ECO:0007669"/>
    <property type="project" value="TreeGrafter"/>
</dbReference>
<dbReference type="Proteomes" id="UP000197666">
    <property type="component" value="Unassembled WGS sequence"/>
</dbReference>
<reference evidence="7" key="1">
    <citation type="submission" date="2018-10" db="EMBL/GenBank/DDBJ databases">
        <title>FDA dAtabase for Regulatory Grade micrObial Sequences (FDA-ARGOS): Supporting development and validation of Infectious Disease Dx tests.</title>
        <authorList>
            <person name="Kerrigan L."/>
            <person name="Tallon L."/>
            <person name="Sadzewicz L."/>
            <person name="Sengamalay N."/>
            <person name="Ott S."/>
            <person name="Godinez A."/>
            <person name="Nagaraj S."/>
            <person name="Vavikolanu K."/>
            <person name="Nadendla S."/>
            <person name="George J."/>
            <person name="Sichtig H."/>
        </authorList>
    </citation>
    <scope>NUCLEOTIDE SEQUENCE [LARGE SCALE GENOMIC DNA]</scope>
    <source>
        <strain evidence="7">FDAARGOS_311</strain>
    </source>
</reference>
<evidence type="ECO:0000256" key="3">
    <source>
        <dbReference type="SAM" id="Coils"/>
    </source>
</evidence>
<sequence length="263" mass="29343">MSLTLKLSSLVIRTLSKPIANQIKAQAREHERFRRICVSMAQGLHRIDMRLRLGNIRDNAASQKRAAAERELRKHKPTSPTVKTEEAAKPAPKPHIRPLSESKAIESGATFISETFLFIVAGGLIVFESWRSRRKETTRREDVETRLAELEQSEKAARLALLALEKELLQQKAKHGELPKSSSRILPREVWDVNQEDEVKPAEEPGLLSWITSYLPWGESPEQRAESVIKESKGAAKPSADAPSSPASKPAEPEPKAPESKKA</sequence>
<dbReference type="PANTHER" id="PTHR12499:SF0">
    <property type="entry name" value="OPTIC ATROPHY 3 PROTEIN"/>
    <property type="match status" value="1"/>
</dbReference>
<gene>
    <name evidence="6" type="ORF">CAN33_0013460</name>
</gene>
<dbReference type="PANTHER" id="PTHR12499">
    <property type="entry name" value="OPTIC ATROPHY 3 PROTEIN OPA3"/>
    <property type="match status" value="1"/>
</dbReference>
<dbReference type="VEuPathDB" id="FungiDB:ATCC64974_29380"/>
<organism evidence="6 7">
    <name type="scientific">Aspergillus niger</name>
    <dbReference type="NCBI Taxonomy" id="5061"/>
    <lineage>
        <taxon>Eukaryota</taxon>
        <taxon>Fungi</taxon>
        <taxon>Dikarya</taxon>
        <taxon>Ascomycota</taxon>
        <taxon>Pezizomycotina</taxon>
        <taxon>Eurotiomycetes</taxon>
        <taxon>Eurotiomycetidae</taxon>
        <taxon>Eurotiales</taxon>
        <taxon>Aspergillaceae</taxon>
        <taxon>Aspergillus</taxon>
        <taxon>Aspergillus subgen. Circumdati</taxon>
    </lineage>
</organism>
<keyword evidence="5" id="KW-0812">Transmembrane</keyword>
<evidence type="ECO:0000256" key="5">
    <source>
        <dbReference type="SAM" id="Phobius"/>
    </source>
</evidence>
<name>A0A505HTN7_ASPNG</name>
<feature type="compositionally biased region" description="Low complexity" evidence="4">
    <location>
        <begin position="235"/>
        <end position="250"/>
    </location>
</feature>
<dbReference type="GO" id="GO:0019216">
    <property type="term" value="P:regulation of lipid metabolic process"/>
    <property type="evidence" value="ECO:0007669"/>
    <property type="project" value="TreeGrafter"/>
</dbReference>
<dbReference type="InterPro" id="IPR010754">
    <property type="entry name" value="OPA3-like"/>
</dbReference>
<dbReference type="Pfam" id="PF07047">
    <property type="entry name" value="OPA3"/>
    <property type="match status" value="1"/>
</dbReference>
<dbReference type="AlphaFoldDB" id="A0A505HTN7"/>
<feature type="transmembrane region" description="Helical" evidence="5">
    <location>
        <begin position="108"/>
        <end position="130"/>
    </location>
</feature>
<keyword evidence="2 3" id="KW-0175">Coiled coil</keyword>